<sequence length="24" mass="2833">MGKEEPWYLSFMQLIVSRKPAQPP</sequence>
<name>A0A834TZ17_9FABA</name>
<accession>A0A834TZ17</accession>
<dbReference type="EMBL" id="JAAIUW010000006">
    <property type="protein sequence ID" value="KAF7826559.1"/>
    <property type="molecule type" value="Genomic_DNA"/>
</dbReference>
<proteinExistence type="predicted"/>
<evidence type="ECO:0000313" key="1">
    <source>
        <dbReference type="EMBL" id="KAF7826559.1"/>
    </source>
</evidence>
<evidence type="ECO:0000313" key="2">
    <source>
        <dbReference type="Proteomes" id="UP000634136"/>
    </source>
</evidence>
<protein>
    <submittedName>
        <fullName evidence="1">Uncharacterized protein</fullName>
    </submittedName>
</protein>
<reference evidence="1" key="1">
    <citation type="submission" date="2020-09" db="EMBL/GenBank/DDBJ databases">
        <title>Genome-Enabled Discovery of Anthraquinone Biosynthesis in Senna tora.</title>
        <authorList>
            <person name="Kang S.-H."/>
            <person name="Pandey R.P."/>
            <person name="Lee C.-M."/>
            <person name="Sim J.-S."/>
            <person name="Jeong J.-T."/>
            <person name="Choi B.-S."/>
            <person name="Jung M."/>
            <person name="Ginzburg D."/>
            <person name="Zhao K."/>
            <person name="Won S.Y."/>
            <person name="Oh T.-J."/>
            <person name="Yu Y."/>
            <person name="Kim N.-H."/>
            <person name="Lee O.R."/>
            <person name="Lee T.-H."/>
            <person name="Bashyal P."/>
            <person name="Kim T.-S."/>
            <person name="Lee W.-H."/>
            <person name="Kawkins C."/>
            <person name="Kim C.-K."/>
            <person name="Kim J.S."/>
            <person name="Ahn B.O."/>
            <person name="Rhee S.Y."/>
            <person name="Sohng J.K."/>
        </authorList>
    </citation>
    <scope>NUCLEOTIDE SEQUENCE</scope>
    <source>
        <tissue evidence="1">Leaf</tissue>
    </source>
</reference>
<keyword evidence="2" id="KW-1185">Reference proteome</keyword>
<comment type="caution">
    <text evidence="1">The sequence shown here is derived from an EMBL/GenBank/DDBJ whole genome shotgun (WGS) entry which is preliminary data.</text>
</comment>
<organism evidence="1 2">
    <name type="scientific">Senna tora</name>
    <dbReference type="NCBI Taxonomy" id="362788"/>
    <lineage>
        <taxon>Eukaryota</taxon>
        <taxon>Viridiplantae</taxon>
        <taxon>Streptophyta</taxon>
        <taxon>Embryophyta</taxon>
        <taxon>Tracheophyta</taxon>
        <taxon>Spermatophyta</taxon>
        <taxon>Magnoliopsida</taxon>
        <taxon>eudicotyledons</taxon>
        <taxon>Gunneridae</taxon>
        <taxon>Pentapetalae</taxon>
        <taxon>rosids</taxon>
        <taxon>fabids</taxon>
        <taxon>Fabales</taxon>
        <taxon>Fabaceae</taxon>
        <taxon>Caesalpinioideae</taxon>
        <taxon>Cassia clade</taxon>
        <taxon>Senna</taxon>
    </lineage>
</organism>
<dbReference type="AlphaFoldDB" id="A0A834TZ17"/>
<gene>
    <name evidence="1" type="ORF">G2W53_017723</name>
</gene>
<dbReference type="Proteomes" id="UP000634136">
    <property type="component" value="Unassembled WGS sequence"/>
</dbReference>